<name>A0ABU0E3A9_9FIRM</name>
<dbReference type="EMBL" id="JAUSUR010000003">
    <property type="protein sequence ID" value="MDQ0361383.1"/>
    <property type="molecule type" value="Genomic_DNA"/>
</dbReference>
<keyword evidence="1" id="KW-1133">Transmembrane helix</keyword>
<feature type="transmembrane region" description="Helical" evidence="1">
    <location>
        <begin position="375"/>
        <end position="395"/>
    </location>
</feature>
<protein>
    <submittedName>
        <fullName evidence="2">Uncharacterized protein</fullName>
    </submittedName>
</protein>
<proteinExistence type="predicted"/>
<keyword evidence="1" id="KW-0812">Transmembrane</keyword>
<evidence type="ECO:0000256" key="1">
    <source>
        <dbReference type="SAM" id="Phobius"/>
    </source>
</evidence>
<comment type="caution">
    <text evidence="2">The sequence shown here is derived from an EMBL/GenBank/DDBJ whole genome shotgun (WGS) entry which is preliminary data.</text>
</comment>
<keyword evidence="1" id="KW-0472">Membrane</keyword>
<evidence type="ECO:0000313" key="3">
    <source>
        <dbReference type="Proteomes" id="UP001230220"/>
    </source>
</evidence>
<accession>A0ABU0E3A9</accession>
<dbReference type="RefSeq" id="WP_307408062.1">
    <property type="nucleotide sequence ID" value="NZ_JAUSUR010000003.1"/>
</dbReference>
<keyword evidence="3" id="KW-1185">Reference proteome</keyword>
<organism evidence="2 3">
    <name type="scientific">Breznakia pachnodae</name>
    <dbReference type="NCBI Taxonomy" id="265178"/>
    <lineage>
        <taxon>Bacteria</taxon>
        <taxon>Bacillati</taxon>
        <taxon>Bacillota</taxon>
        <taxon>Erysipelotrichia</taxon>
        <taxon>Erysipelotrichales</taxon>
        <taxon>Erysipelotrichaceae</taxon>
        <taxon>Breznakia</taxon>
    </lineage>
</organism>
<gene>
    <name evidence="2" type="ORF">J2S15_002130</name>
</gene>
<sequence length="405" mass="46009">MKQTVMIKAVIAALLLGLFTFSYQTVLEANTFEVKCKSKIYMIEDGTTKELDGNDTNLQQGDTLRFSFWLSSESGDVPVKIIFNELTGVDSFSSIIVNGDRLENTKSIDSYLLTGNEVRIDVEGIYSGIDISNIKSELSVTSLDNKQDGNHSFGFSYFSMQSPIVQSKKYTVNFYGVHSTIIESKQVEKNETVIEPKYELVGYDVLGFNEKTDGSGDYFNNGFIGKDSDWFVVVKPKEFVVSYYVDGELYKASKLFYNEDAFYIEPPQKEGYEFVEWFGNLHNIKNNVSLHAVYKHIETQEYYISEQAEAIEMEENYISTIDYKKIKSDKKTNQGKSLEEYYISVSKGEDISYVNNSDLLVQVETALKGGLKSPLGIGLFLLLILLIIIFFYKIVTKSKRLKSNL</sequence>
<dbReference type="Proteomes" id="UP001230220">
    <property type="component" value="Unassembled WGS sequence"/>
</dbReference>
<reference evidence="2 3" key="1">
    <citation type="submission" date="2023-07" db="EMBL/GenBank/DDBJ databases">
        <title>Genomic Encyclopedia of Type Strains, Phase IV (KMG-IV): sequencing the most valuable type-strain genomes for metagenomic binning, comparative biology and taxonomic classification.</title>
        <authorList>
            <person name="Goeker M."/>
        </authorList>
    </citation>
    <scope>NUCLEOTIDE SEQUENCE [LARGE SCALE GENOMIC DNA]</scope>
    <source>
        <strain evidence="2 3">DSM 16784</strain>
    </source>
</reference>
<evidence type="ECO:0000313" key="2">
    <source>
        <dbReference type="EMBL" id="MDQ0361383.1"/>
    </source>
</evidence>